<protein>
    <submittedName>
        <fullName evidence="3">AGAP005668-PA-like protein</fullName>
    </submittedName>
</protein>
<dbReference type="InterPro" id="IPR001611">
    <property type="entry name" value="Leu-rich_rpt"/>
</dbReference>
<keyword evidence="5" id="KW-1185">Reference proteome</keyword>
<dbReference type="VEuPathDB" id="VectorBase:ASIS003663"/>
<evidence type="ECO:0000313" key="4">
    <source>
        <dbReference type="EnsemblMetazoa" id="ASIC022247-PA"/>
    </source>
</evidence>
<dbReference type="Gene3D" id="3.80.10.10">
    <property type="entry name" value="Ribonuclease Inhibitor"/>
    <property type="match status" value="1"/>
</dbReference>
<dbReference type="STRING" id="74873.A0A084WUE5"/>
<dbReference type="Proteomes" id="UP000030765">
    <property type="component" value="Unassembled WGS sequence"/>
</dbReference>
<dbReference type="InterPro" id="IPR050328">
    <property type="entry name" value="Dev_Immune_Receptor"/>
</dbReference>
<dbReference type="PROSITE" id="PS51450">
    <property type="entry name" value="LRR"/>
    <property type="match status" value="1"/>
</dbReference>
<dbReference type="InterPro" id="IPR032675">
    <property type="entry name" value="LRR_dom_sf"/>
</dbReference>
<reference evidence="3 5" key="1">
    <citation type="journal article" date="2014" name="BMC Genomics">
        <title>Genome sequence of Anopheles sinensis provides insight into genetics basis of mosquito competence for malaria parasites.</title>
        <authorList>
            <person name="Zhou D."/>
            <person name="Zhang D."/>
            <person name="Ding G."/>
            <person name="Shi L."/>
            <person name="Hou Q."/>
            <person name="Ye Y."/>
            <person name="Xu Y."/>
            <person name="Zhou H."/>
            <person name="Xiong C."/>
            <person name="Li S."/>
            <person name="Yu J."/>
            <person name="Hong S."/>
            <person name="Yu X."/>
            <person name="Zou P."/>
            <person name="Chen C."/>
            <person name="Chang X."/>
            <person name="Wang W."/>
            <person name="Lv Y."/>
            <person name="Sun Y."/>
            <person name="Ma L."/>
            <person name="Shen B."/>
            <person name="Zhu C."/>
        </authorList>
    </citation>
    <scope>NUCLEOTIDE SEQUENCE [LARGE SCALE GENOMIC DNA]</scope>
</reference>
<evidence type="ECO:0000313" key="5">
    <source>
        <dbReference type="Proteomes" id="UP000030765"/>
    </source>
</evidence>
<dbReference type="OrthoDB" id="7741176at2759"/>
<reference evidence="4" key="2">
    <citation type="submission" date="2020-05" db="UniProtKB">
        <authorList>
            <consortium name="EnsemblMetazoa"/>
        </authorList>
    </citation>
    <scope>IDENTIFICATION</scope>
</reference>
<proteinExistence type="predicted"/>
<dbReference type="PANTHER" id="PTHR24373:SF275">
    <property type="entry name" value="TIR DOMAIN-CONTAINING PROTEIN"/>
    <property type="match status" value="1"/>
</dbReference>
<evidence type="ECO:0000313" key="3">
    <source>
        <dbReference type="EMBL" id="KFB53839.1"/>
    </source>
</evidence>
<dbReference type="VEuPathDB" id="VectorBase:ASIC022247"/>
<accession>A0A084WUE5</accession>
<dbReference type="EMBL" id="KE525423">
    <property type="protein sequence ID" value="KFB53839.1"/>
    <property type="molecule type" value="Genomic_DNA"/>
</dbReference>
<evidence type="ECO:0000256" key="2">
    <source>
        <dbReference type="SAM" id="SignalP"/>
    </source>
</evidence>
<name>A0A084WUE5_ANOSI</name>
<dbReference type="SUPFAM" id="SSF52058">
    <property type="entry name" value="L domain-like"/>
    <property type="match status" value="1"/>
</dbReference>
<dbReference type="AlphaFoldDB" id="A0A084WUE5"/>
<dbReference type="Pfam" id="PF13855">
    <property type="entry name" value="LRR_8"/>
    <property type="match status" value="1"/>
</dbReference>
<sequence>MDGLEAQMSLSLLFSIVTPLNAISFKCDHRLCVIAELRTPQETFLYRYIPDDVVNVVYTRLLVQNVDARILEGIGAGRAKHVSIEPAPFGFHRARTGVAAPQPVQQVQHIFPQSAKHRSPLKELALHQNQLTSLPQCLENLKNLTNLSLYANHITSVDIESFANMWSLAYLSLSNNNMASVILNSIRFPPQLKRLQLDRNLLTNLNLSSIPVENFEINVAYNLIASFDVNGTSPNVTSLRMTCNPIDCTWFSAEEKASAVCARDHEKLQPAMECSDSKYPHAGT</sequence>
<keyword evidence="1 2" id="KW-0732">Signal</keyword>
<organism evidence="3">
    <name type="scientific">Anopheles sinensis</name>
    <name type="common">Mosquito</name>
    <dbReference type="NCBI Taxonomy" id="74873"/>
    <lineage>
        <taxon>Eukaryota</taxon>
        <taxon>Metazoa</taxon>
        <taxon>Ecdysozoa</taxon>
        <taxon>Arthropoda</taxon>
        <taxon>Hexapoda</taxon>
        <taxon>Insecta</taxon>
        <taxon>Pterygota</taxon>
        <taxon>Neoptera</taxon>
        <taxon>Endopterygota</taxon>
        <taxon>Diptera</taxon>
        <taxon>Nematocera</taxon>
        <taxon>Culicoidea</taxon>
        <taxon>Culicidae</taxon>
        <taxon>Anophelinae</taxon>
        <taxon>Anopheles</taxon>
    </lineage>
</organism>
<gene>
    <name evidence="3" type="ORF">ZHAS_00022247</name>
</gene>
<dbReference type="PANTHER" id="PTHR24373">
    <property type="entry name" value="SLIT RELATED LEUCINE-RICH REPEAT NEURONAL PROTEIN"/>
    <property type="match status" value="1"/>
</dbReference>
<evidence type="ECO:0000256" key="1">
    <source>
        <dbReference type="ARBA" id="ARBA00022729"/>
    </source>
</evidence>
<dbReference type="EnsemblMetazoa" id="ASIC022247-RA">
    <property type="protein sequence ID" value="ASIC022247-PA"/>
    <property type="gene ID" value="ASIC022247"/>
</dbReference>
<dbReference type="EMBL" id="ATLV01027082">
    <property type="status" value="NOT_ANNOTATED_CDS"/>
    <property type="molecule type" value="Genomic_DNA"/>
</dbReference>
<feature type="signal peptide" evidence="2">
    <location>
        <begin position="1"/>
        <end position="22"/>
    </location>
</feature>
<feature type="chain" id="PRO_5001785165" evidence="2">
    <location>
        <begin position="23"/>
        <end position="284"/>
    </location>
</feature>